<dbReference type="InterPro" id="IPR017926">
    <property type="entry name" value="GATASE"/>
</dbReference>
<dbReference type="FunFam" id="3.40.50.880:FF:000047">
    <property type="entry name" value="GMP synthase [glutamine-hydrolyzing] subunit A"/>
    <property type="match status" value="1"/>
</dbReference>
<organism evidence="13 14">
    <name type="scientific">Thermoproteus uzoniensis (strain 768-20)</name>
    <dbReference type="NCBI Taxonomy" id="999630"/>
    <lineage>
        <taxon>Archaea</taxon>
        <taxon>Thermoproteota</taxon>
        <taxon>Thermoprotei</taxon>
        <taxon>Thermoproteales</taxon>
        <taxon>Thermoproteaceae</taxon>
        <taxon>Thermoproteus</taxon>
    </lineage>
</organism>
<gene>
    <name evidence="10" type="primary">guaA</name>
    <name evidence="13" type="ordered locus">TUZN_0407</name>
</gene>
<dbReference type="EC" id="6.3.5.2" evidence="10"/>
<keyword evidence="7 10" id="KW-0067">ATP-binding</keyword>
<evidence type="ECO:0000256" key="8">
    <source>
        <dbReference type="ARBA" id="ARBA00022962"/>
    </source>
</evidence>
<dbReference type="PRINTS" id="PR00096">
    <property type="entry name" value="GATASE"/>
</dbReference>
<feature type="active site" evidence="10">
    <location>
        <position position="177"/>
    </location>
</feature>
<dbReference type="NCBIfam" id="TIGR00888">
    <property type="entry name" value="guaA_Nterm"/>
    <property type="match status" value="1"/>
</dbReference>
<dbReference type="CDD" id="cd01997">
    <property type="entry name" value="GMP_synthase_C"/>
    <property type="match status" value="1"/>
</dbReference>
<dbReference type="Pfam" id="PF02540">
    <property type="entry name" value="NAD_synthase"/>
    <property type="match status" value="1"/>
</dbReference>
<accession>F2L2W5</accession>
<dbReference type="GO" id="GO:0005829">
    <property type="term" value="C:cytosol"/>
    <property type="evidence" value="ECO:0007669"/>
    <property type="project" value="TreeGrafter"/>
</dbReference>
<dbReference type="InterPro" id="IPR014729">
    <property type="entry name" value="Rossmann-like_a/b/a_fold"/>
</dbReference>
<dbReference type="eggNOG" id="arCOG00085">
    <property type="taxonomic scope" value="Archaea"/>
</dbReference>
<dbReference type="EMBL" id="CP002590">
    <property type="protein sequence ID" value="AEA11903.1"/>
    <property type="molecule type" value="Genomic_DNA"/>
</dbReference>
<dbReference type="PRINTS" id="PR00097">
    <property type="entry name" value="ANTSNTHASEII"/>
</dbReference>
<evidence type="ECO:0000313" key="14">
    <source>
        <dbReference type="Proteomes" id="UP000008138"/>
    </source>
</evidence>
<comment type="pathway">
    <text evidence="2 10">Purine metabolism; GMP biosynthesis; GMP from XMP (L-Gln route): step 1/1.</text>
</comment>
<dbReference type="InterPro" id="IPR025777">
    <property type="entry name" value="GMPS_ATP_PPase_dom"/>
</dbReference>
<dbReference type="SUPFAM" id="SSF52317">
    <property type="entry name" value="Class I glutamine amidotransferase-like"/>
    <property type="match status" value="1"/>
</dbReference>
<keyword evidence="14" id="KW-1185">Reference proteome</keyword>
<dbReference type="Gene3D" id="3.40.50.620">
    <property type="entry name" value="HUPs"/>
    <property type="match status" value="1"/>
</dbReference>
<evidence type="ECO:0000256" key="9">
    <source>
        <dbReference type="ARBA" id="ARBA00049404"/>
    </source>
</evidence>
<dbReference type="FunFam" id="3.30.300.10:FF:000002">
    <property type="entry name" value="GMP synthase [glutamine-hydrolyzing]"/>
    <property type="match status" value="1"/>
</dbReference>
<proteinExistence type="inferred from homology"/>
<protein>
    <recommendedName>
        <fullName evidence="10">GMP synthase [glutamine-hydrolyzing]</fullName>
        <ecNumber evidence="10">6.3.5.2</ecNumber>
    </recommendedName>
    <alternativeName>
        <fullName evidence="10">GMP synthetase</fullName>
    </alternativeName>
    <alternativeName>
        <fullName evidence="10">Glutamine amidotransferase</fullName>
    </alternativeName>
</protein>
<dbReference type="Gene3D" id="3.30.300.10">
    <property type="match status" value="1"/>
</dbReference>
<dbReference type="InterPro" id="IPR022310">
    <property type="entry name" value="NAD/GMP_synthase"/>
</dbReference>
<dbReference type="HOGENOM" id="CLU_014340_0_5_2"/>
<name>F2L2W5_THEU7</name>
<reference evidence="13 14" key="1">
    <citation type="journal article" date="2011" name="J. Bacteriol.">
        <title>Complete genome sequence of the thermoacidophilic crenarchaeon Thermoproteus uzoniensis 768-20.</title>
        <authorList>
            <person name="Mardanov A.V."/>
            <person name="Gumerov V.M."/>
            <person name="Beletsky A.V."/>
            <person name="Prokofeva M.I."/>
            <person name="Bonch-Osmolovskaya E.A."/>
            <person name="Ravin N.V."/>
            <person name="Skryabin K.G."/>
        </authorList>
    </citation>
    <scope>NUCLEOTIDE SEQUENCE [LARGE SCALE GENOMIC DNA]</scope>
    <source>
        <strain evidence="13 14">768-20</strain>
    </source>
</reference>
<dbReference type="PANTHER" id="PTHR11922">
    <property type="entry name" value="GMP SYNTHASE-RELATED"/>
    <property type="match status" value="1"/>
</dbReference>
<dbReference type="PROSITE" id="PS51553">
    <property type="entry name" value="GMPS_ATP_PPASE"/>
    <property type="match status" value="1"/>
</dbReference>
<dbReference type="AlphaFoldDB" id="F2L2W5"/>
<evidence type="ECO:0000256" key="11">
    <source>
        <dbReference type="PROSITE-ProRule" id="PRU00886"/>
    </source>
</evidence>
<dbReference type="PANTHER" id="PTHR11922:SF2">
    <property type="entry name" value="GMP SYNTHASE [GLUTAMINE-HYDROLYZING]"/>
    <property type="match status" value="1"/>
</dbReference>
<dbReference type="KEGG" id="tuz:TUZN_0407"/>
<feature type="domain" description="GMPS ATP-PPase" evidence="12">
    <location>
        <begin position="204"/>
        <end position="394"/>
    </location>
</feature>
<dbReference type="STRING" id="999630.TUZN_0407"/>
<dbReference type="GO" id="GO:0005524">
    <property type="term" value="F:ATP binding"/>
    <property type="evidence" value="ECO:0007669"/>
    <property type="project" value="UniProtKB-UniRule"/>
</dbReference>
<dbReference type="InterPro" id="IPR022955">
    <property type="entry name" value="GMP_synthase"/>
</dbReference>
<evidence type="ECO:0000256" key="7">
    <source>
        <dbReference type="ARBA" id="ARBA00022840"/>
    </source>
</evidence>
<comment type="function">
    <text evidence="1 10">Catalyzes the synthesis of GMP from XMP.</text>
</comment>
<dbReference type="RefSeq" id="WP_013679239.1">
    <property type="nucleotide sequence ID" value="NC_015315.1"/>
</dbReference>
<feature type="active site" description="Nucleophile" evidence="10">
    <location>
        <position position="89"/>
    </location>
</feature>
<evidence type="ECO:0000256" key="6">
    <source>
        <dbReference type="ARBA" id="ARBA00022755"/>
    </source>
</evidence>
<dbReference type="NCBIfam" id="TIGR00884">
    <property type="entry name" value="guaA_Cterm"/>
    <property type="match status" value="1"/>
</dbReference>
<keyword evidence="8 10" id="KW-0315">Glutamine amidotransferase</keyword>
<evidence type="ECO:0000259" key="12">
    <source>
        <dbReference type="PROSITE" id="PS51553"/>
    </source>
</evidence>
<dbReference type="PROSITE" id="PS51273">
    <property type="entry name" value="GATASE_TYPE_1"/>
    <property type="match status" value="1"/>
</dbReference>
<keyword evidence="4 10" id="KW-0547">Nucleotide-binding</keyword>
<evidence type="ECO:0000256" key="2">
    <source>
        <dbReference type="ARBA" id="ARBA00005153"/>
    </source>
</evidence>
<dbReference type="SUPFAM" id="SSF52402">
    <property type="entry name" value="Adenine nucleotide alpha hydrolases-like"/>
    <property type="match status" value="1"/>
</dbReference>
<comment type="catalytic activity">
    <reaction evidence="9 10">
        <text>XMP + L-glutamine + ATP + H2O = GMP + L-glutamate + AMP + diphosphate + 2 H(+)</text>
        <dbReference type="Rhea" id="RHEA:11680"/>
        <dbReference type="ChEBI" id="CHEBI:15377"/>
        <dbReference type="ChEBI" id="CHEBI:15378"/>
        <dbReference type="ChEBI" id="CHEBI:29985"/>
        <dbReference type="ChEBI" id="CHEBI:30616"/>
        <dbReference type="ChEBI" id="CHEBI:33019"/>
        <dbReference type="ChEBI" id="CHEBI:57464"/>
        <dbReference type="ChEBI" id="CHEBI:58115"/>
        <dbReference type="ChEBI" id="CHEBI:58359"/>
        <dbReference type="ChEBI" id="CHEBI:456215"/>
        <dbReference type="EC" id="6.3.5.2"/>
    </reaction>
</comment>
<sequence length="519" mass="56724">MDMGTTDVEQPRKAIVVNFGGQYAHLIARRLREAGLFAVLVQPEQLEDALRQDDVAAVVLSGGPKSVLEEEIRITPAIFEAQIPVLGICYGHQLIAKMLGGRVERGPGEYGDTKVSLLEDDPLLAGLDREETVWMSHGDYVAAPPPGFKILAVSERGYIAVMKSVERPIYGVQFHPEVSHTAKGRLIFSNFVEKVVGIRPSQRWDPASQIPSIVERIRAAVGPHEKVLVAVSGGVDSTVTAVLTARAVGERAVPIFVNHGLFREGEPEEVLSALKRLGLDVVYVDASEKFLARLEGVEDCEERRRIIGETFAEVFAEVAAKIEGAGWLAQGTLYPDVIESGAVKGADRIKSHHNVAGLPQWLGLKVLEPLRDFYKDEVRAIGRALGLPEELVSRHPFPGPGLAVRVMGRFTREKLEIARRASRIVEEELRRAGLHDKVWQAFAAVGDDKWVGVKGDARAVGHVVIVRVVQSEDAMTADWPELDKEVLSRISSRITSEVSGVVMVAYAVTPKPPATIEPC</sequence>
<evidence type="ECO:0000256" key="5">
    <source>
        <dbReference type="ARBA" id="ARBA00022749"/>
    </source>
</evidence>
<dbReference type="InterPro" id="IPR004739">
    <property type="entry name" value="GMP_synth_GATase"/>
</dbReference>
<keyword evidence="6 10" id="KW-0658">Purine biosynthesis</keyword>
<dbReference type="Proteomes" id="UP000008138">
    <property type="component" value="Chromosome"/>
</dbReference>
<evidence type="ECO:0000256" key="10">
    <source>
        <dbReference type="HAMAP-Rule" id="MF_00344"/>
    </source>
</evidence>
<dbReference type="GO" id="GO:0016740">
    <property type="term" value="F:transferase activity"/>
    <property type="evidence" value="ECO:0007669"/>
    <property type="project" value="UniProtKB-KW"/>
</dbReference>
<dbReference type="Pfam" id="PF00958">
    <property type="entry name" value="GMP_synt_C"/>
    <property type="match status" value="1"/>
</dbReference>
<dbReference type="MEROPS" id="C26.957"/>
<dbReference type="Gene3D" id="3.40.50.880">
    <property type="match status" value="1"/>
</dbReference>
<feature type="active site" evidence="10">
    <location>
        <position position="175"/>
    </location>
</feature>
<evidence type="ECO:0000256" key="3">
    <source>
        <dbReference type="ARBA" id="ARBA00022598"/>
    </source>
</evidence>
<dbReference type="Pfam" id="PF00117">
    <property type="entry name" value="GATase"/>
    <property type="match status" value="1"/>
</dbReference>
<keyword evidence="3 10" id="KW-0436">Ligase</keyword>
<feature type="binding site" evidence="11">
    <location>
        <begin position="232"/>
        <end position="238"/>
    </location>
    <ligand>
        <name>ATP</name>
        <dbReference type="ChEBI" id="CHEBI:30616"/>
    </ligand>
</feature>
<dbReference type="GO" id="GO:0003921">
    <property type="term" value="F:GMP synthase activity"/>
    <property type="evidence" value="ECO:0007669"/>
    <property type="project" value="InterPro"/>
</dbReference>
<dbReference type="InterPro" id="IPR029062">
    <property type="entry name" value="Class_I_gatase-like"/>
</dbReference>
<dbReference type="InterPro" id="IPR001674">
    <property type="entry name" value="GMP_synth_C"/>
</dbReference>
<dbReference type="HAMAP" id="MF_00344">
    <property type="entry name" value="GMP_synthase"/>
    <property type="match status" value="1"/>
</dbReference>
<dbReference type="UniPathway" id="UPA00189">
    <property type="reaction ID" value="UER00296"/>
</dbReference>
<keyword evidence="5 10" id="KW-0332">GMP biosynthesis</keyword>
<evidence type="ECO:0000313" key="13">
    <source>
        <dbReference type="EMBL" id="AEA11903.1"/>
    </source>
</evidence>
<dbReference type="NCBIfam" id="NF000848">
    <property type="entry name" value="PRK00074.1"/>
    <property type="match status" value="1"/>
</dbReference>
<evidence type="ECO:0000256" key="4">
    <source>
        <dbReference type="ARBA" id="ARBA00022741"/>
    </source>
</evidence>
<dbReference type="GeneID" id="10359952"/>
<dbReference type="CDD" id="cd01742">
    <property type="entry name" value="GATase1_GMP_Synthase"/>
    <property type="match status" value="1"/>
</dbReference>
<reference key="2">
    <citation type="submission" date="2011-03" db="EMBL/GenBank/DDBJ databases">
        <title>Complete genome sequence of the thermoacidophilic crenarchaeon Thermoproteus uzoniensis 768-20.</title>
        <authorList>
            <person name="Mardanov A.V."/>
            <person name="Gumerov V.M."/>
            <person name="Beletsky A.V."/>
            <person name="Prokofeva M.I."/>
            <person name="Bonch-Osmolovskaya E.A."/>
            <person name="Ravin N.V."/>
            <person name="Skryabin K.G."/>
        </authorList>
    </citation>
    <scope>NUCLEOTIDE SEQUENCE</scope>
    <source>
        <strain>768-20</strain>
    </source>
</reference>
<evidence type="ECO:0000256" key="1">
    <source>
        <dbReference type="ARBA" id="ARBA00002332"/>
    </source>
</evidence>